<evidence type="ECO:0000256" key="5">
    <source>
        <dbReference type="ARBA" id="ARBA00023159"/>
    </source>
</evidence>
<evidence type="ECO:0000256" key="2">
    <source>
        <dbReference type="ARBA" id="ARBA00007798"/>
    </source>
</evidence>
<comment type="similarity">
    <text evidence="2">Belongs to the EAF family.</text>
</comment>
<gene>
    <name evidence="10" type="ORF">QVD17_04892</name>
</gene>
<dbReference type="InterPro" id="IPR027093">
    <property type="entry name" value="EAF_fam"/>
</dbReference>
<keyword evidence="6" id="KW-0804">Transcription</keyword>
<dbReference type="PANTHER" id="PTHR15970">
    <property type="entry name" value="ELL-ASSOCIATED FACTOR EAF"/>
    <property type="match status" value="1"/>
</dbReference>
<evidence type="ECO:0000259" key="9">
    <source>
        <dbReference type="Pfam" id="PF09816"/>
    </source>
</evidence>
<dbReference type="AlphaFoldDB" id="A0AAD8LIM3"/>
<dbReference type="GO" id="GO:0032783">
    <property type="term" value="C:super elongation complex"/>
    <property type="evidence" value="ECO:0007669"/>
    <property type="project" value="InterPro"/>
</dbReference>
<dbReference type="EMBL" id="JAUHHV010000001">
    <property type="protein sequence ID" value="KAK1439077.1"/>
    <property type="molecule type" value="Genomic_DNA"/>
</dbReference>
<protein>
    <recommendedName>
        <fullName evidence="9">Transcription elongation factor Eaf N-terminal domain-containing protein</fullName>
    </recommendedName>
</protein>
<dbReference type="Proteomes" id="UP001229421">
    <property type="component" value="Unassembled WGS sequence"/>
</dbReference>
<evidence type="ECO:0000256" key="1">
    <source>
        <dbReference type="ARBA" id="ARBA00004123"/>
    </source>
</evidence>
<accession>A0AAD8LIM3</accession>
<feature type="domain" description="Transcription elongation factor Eaf N-terminal" evidence="9">
    <location>
        <begin position="78"/>
        <end position="177"/>
    </location>
</feature>
<evidence type="ECO:0000313" key="11">
    <source>
        <dbReference type="Proteomes" id="UP001229421"/>
    </source>
</evidence>
<reference evidence="10" key="1">
    <citation type="journal article" date="2023" name="bioRxiv">
        <title>Improved chromosome-level genome assembly for marigold (Tagetes erecta).</title>
        <authorList>
            <person name="Jiang F."/>
            <person name="Yuan L."/>
            <person name="Wang S."/>
            <person name="Wang H."/>
            <person name="Xu D."/>
            <person name="Wang A."/>
            <person name="Fan W."/>
        </authorList>
    </citation>
    <scope>NUCLEOTIDE SEQUENCE</scope>
    <source>
        <strain evidence="10">WSJ</strain>
        <tissue evidence="10">Leaf</tissue>
    </source>
</reference>
<dbReference type="InterPro" id="IPR019194">
    <property type="entry name" value="Tscrpt_elong_fac_Eaf_N"/>
</dbReference>
<feature type="compositionally biased region" description="Acidic residues" evidence="8">
    <location>
        <begin position="259"/>
        <end position="278"/>
    </location>
</feature>
<dbReference type="GO" id="GO:0003711">
    <property type="term" value="F:transcription elongation factor activity"/>
    <property type="evidence" value="ECO:0007669"/>
    <property type="project" value="TreeGrafter"/>
</dbReference>
<dbReference type="Pfam" id="PF09816">
    <property type="entry name" value="EAF"/>
    <property type="match status" value="1"/>
</dbReference>
<keyword evidence="5" id="KW-0010">Activator</keyword>
<comment type="subcellular location">
    <subcellularLocation>
        <location evidence="1">Nucleus</location>
    </subcellularLocation>
</comment>
<evidence type="ECO:0000256" key="8">
    <source>
        <dbReference type="SAM" id="MobiDB-lite"/>
    </source>
</evidence>
<evidence type="ECO:0000256" key="7">
    <source>
        <dbReference type="ARBA" id="ARBA00023242"/>
    </source>
</evidence>
<evidence type="ECO:0000256" key="4">
    <source>
        <dbReference type="ARBA" id="ARBA00023015"/>
    </source>
</evidence>
<evidence type="ECO:0000313" key="10">
    <source>
        <dbReference type="EMBL" id="KAK1439077.1"/>
    </source>
</evidence>
<comment type="caution">
    <text evidence="10">The sequence shown here is derived from an EMBL/GenBank/DDBJ whole genome shotgun (WGS) entry which is preliminary data.</text>
</comment>
<sequence length="381" mass="41608">MGLFCTCSKPVCNKNDKYCVSIQTVDPSKLTLNLYFRAQIHDPTTSIKQCNRLIKFQSMANINRRDEPLTAPPVDQWFDLTLGSSFQDNPSSKFCTLRYEFKPASIDKNQPGKLHKSKDNKVAVEFQNNQPGKPKVSFDGSIEDYKDNDAVLFFDGSSFRLERLHRSVKRLRHLRQPGESAAVGASSLSVPPPESSSPPLGKGPKMQSSNKSLLPPSVEVERIEIGNFKGFEGKAREEKVIDNPPVPSNSFYASPDPKTDDDLEEQLDILNDDDDEIDIGGNDNMETALPERQPFTGIDINIPHQTESDDEIAEVDLSDDDGVHGDGVSNAAEALRAQLNAEERNEPSSSSGDSSGSDSGSSSSSSDSDSESSEGNSVSSV</sequence>
<proteinExistence type="inferred from homology"/>
<dbReference type="PANTHER" id="PTHR15970:SF2">
    <property type="entry name" value="ELL-ASSOCIATED FACTOR EAF"/>
    <property type="match status" value="1"/>
</dbReference>
<feature type="region of interest" description="Disordered" evidence="8">
    <location>
        <begin position="175"/>
        <end position="218"/>
    </location>
</feature>
<keyword evidence="7" id="KW-0539">Nucleus</keyword>
<dbReference type="GO" id="GO:0006368">
    <property type="term" value="P:transcription elongation by RNA polymerase II"/>
    <property type="evidence" value="ECO:0007669"/>
    <property type="project" value="InterPro"/>
</dbReference>
<keyword evidence="4" id="KW-0805">Transcription regulation</keyword>
<evidence type="ECO:0000256" key="3">
    <source>
        <dbReference type="ARBA" id="ARBA00022553"/>
    </source>
</evidence>
<feature type="region of interest" description="Disordered" evidence="8">
    <location>
        <begin position="233"/>
        <end position="310"/>
    </location>
</feature>
<feature type="region of interest" description="Disordered" evidence="8">
    <location>
        <begin position="334"/>
        <end position="381"/>
    </location>
</feature>
<feature type="compositionally biased region" description="Low complexity" evidence="8">
    <location>
        <begin position="348"/>
        <end position="381"/>
    </location>
</feature>
<organism evidence="10 11">
    <name type="scientific">Tagetes erecta</name>
    <name type="common">African marigold</name>
    <dbReference type="NCBI Taxonomy" id="13708"/>
    <lineage>
        <taxon>Eukaryota</taxon>
        <taxon>Viridiplantae</taxon>
        <taxon>Streptophyta</taxon>
        <taxon>Embryophyta</taxon>
        <taxon>Tracheophyta</taxon>
        <taxon>Spermatophyta</taxon>
        <taxon>Magnoliopsida</taxon>
        <taxon>eudicotyledons</taxon>
        <taxon>Gunneridae</taxon>
        <taxon>Pentapetalae</taxon>
        <taxon>asterids</taxon>
        <taxon>campanulids</taxon>
        <taxon>Asterales</taxon>
        <taxon>Asteraceae</taxon>
        <taxon>Asteroideae</taxon>
        <taxon>Heliantheae alliance</taxon>
        <taxon>Tageteae</taxon>
        <taxon>Tagetes</taxon>
    </lineage>
</organism>
<keyword evidence="3" id="KW-0597">Phosphoprotein</keyword>
<keyword evidence="11" id="KW-1185">Reference proteome</keyword>
<evidence type="ECO:0000256" key="6">
    <source>
        <dbReference type="ARBA" id="ARBA00023163"/>
    </source>
</evidence>
<name>A0AAD8LIM3_TARER</name>